<keyword evidence="4" id="KW-0677">Repeat</keyword>
<dbReference type="FunFam" id="1.25.40.180:FF:000009">
    <property type="entry name" value="programmed cell death protein 4"/>
    <property type="match status" value="2"/>
</dbReference>
<dbReference type="GO" id="GO:0045892">
    <property type="term" value="P:negative regulation of DNA-templated transcription"/>
    <property type="evidence" value="ECO:0007669"/>
    <property type="project" value="InterPro"/>
</dbReference>
<proteinExistence type="inferred from homology"/>
<dbReference type="InterPro" id="IPR016024">
    <property type="entry name" value="ARM-type_fold"/>
</dbReference>
<dbReference type="Proteomes" id="UP000004994">
    <property type="component" value="Chromosome 3"/>
</dbReference>
<comment type="subcellular location">
    <subcellularLocation>
        <location evidence="1">Cytoplasm</location>
    </subcellularLocation>
</comment>
<name>A0A3Q7FNY2_SOLLC</name>
<dbReference type="GO" id="GO:0005737">
    <property type="term" value="C:cytoplasm"/>
    <property type="evidence" value="ECO:0007669"/>
    <property type="project" value="UniProtKB-SubCell"/>
</dbReference>
<dbReference type="AlphaFoldDB" id="A0A3Q7FNY2"/>
<evidence type="ECO:0000256" key="3">
    <source>
        <dbReference type="ARBA" id="ARBA00022490"/>
    </source>
</evidence>
<feature type="domain" description="MI" evidence="7">
    <location>
        <begin position="590"/>
        <end position="705"/>
    </location>
</feature>
<keyword evidence="6" id="KW-0539">Nucleus</keyword>
<dbReference type="GO" id="GO:0006417">
    <property type="term" value="P:regulation of translation"/>
    <property type="evidence" value="ECO:0007669"/>
    <property type="project" value="UniProtKB-KW"/>
</dbReference>
<feature type="domain" description="MI" evidence="7">
    <location>
        <begin position="127"/>
        <end position="248"/>
    </location>
</feature>
<dbReference type="SUPFAM" id="SSF48371">
    <property type="entry name" value="ARM repeat"/>
    <property type="match status" value="4"/>
</dbReference>
<evidence type="ECO:0000256" key="6">
    <source>
        <dbReference type="ARBA" id="ARBA00023242"/>
    </source>
</evidence>
<keyword evidence="9" id="KW-1185">Reference proteome</keyword>
<dbReference type="InterPro" id="IPR039778">
    <property type="entry name" value="PDCD4"/>
</dbReference>
<feature type="domain" description="MI" evidence="7">
    <location>
        <begin position="426"/>
        <end position="547"/>
    </location>
</feature>
<dbReference type="PaxDb" id="4081-Solyc03g111630.2.1"/>
<reference evidence="8" key="1">
    <citation type="journal article" date="2012" name="Nature">
        <title>The tomato genome sequence provides insights into fleshy fruit evolution.</title>
        <authorList>
            <consortium name="Tomato Genome Consortium"/>
        </authorList>
    </citation>
    <scope>NUCLEOTIDE SEQUENCE [LARGE SCALE GENOMIC DNA]</scope>
    <source>
        <strain evidence="8">cv. Heinz 1706</strain>
    </source>
</reference>
<dbReference type="Gene3D" id="1.25.40.180">
    <property type="match status" value="4"/>
</dbReference>
<evidence type="ECO:0000313" key="9">
    <source>
        <dbReference type="Proteomes" id="UP000004994"/>
    </source>
</evidence>
<keyword evidence="5" id="KW-0810">Translation regulation</keyword>
<evidence type="ECO:0000256" key="2">
    <source>
        <dbReference type="ARBA" id="ARBA00005497"/>
    </source>
</evidence>
<accession>A0A3Q7FNY2</accession>
<evidence type="ECO:0000259" key="7">
    <source>
        <dbReference type="PROSITE" id="PS51366"/>
    </source>
</evidence>
<feature type="domain" description="MI" evidence="7">
    <location>
        <begin position="291"/>
        <end position="412"/>
    </location>
</feature>
<dbReference type="FunCoup" id="A0A3Q7FNY2">
    <property type="interactions" value="1884"/>
</dbReference>
<dbReference type="InterPro" id="IPR003891">
    <property type="entry name" value="Initiation_fac_eIF4g_MI"/>
</dbReference>
<evidence type="ECO:0000256" key="1">
    <source>
        <dbReference type="ARBA" id="ARBA00004496"/>
    </source>
</evidence>
<organism evidence="8">
    <name type="scientific">Solanum lycopersicum</name>
    <name type="common">Tomato</name>
    <name type="synonym">Lycopersicon esculentum</name>
    <dbReference type="NCBI Taxonomy" id="4081"/>
    <lineage>
        <taxon>Eukaryota</taxon>
        <taxon>Viridiplantae</taxon>
        <taxon>Streptophyta</taxon>
        <taxon>Embryophyta</taxon>
        <taxon>Tracheophyta</taxon>
        <taxon>Spermatophyta</taxon>
        <taxon>Magnoliopsida</taxon>
        <taxon>eudicotyledons</taxon>
        <taxon>Gunneridae</taxon>
        <taxon>Pentapetalae</taxon>
        <taxon>asterids</taxon>
        <taxon>lamiids</taxon>
        <taxon>Solanales</taxon>
        <taxon>Solanaceae</taxon>
        <taxon>Solanoideae</taxon>
        <taxon>Solaneae</taxon>
        <taxon>Solanum</taxon>
        <taxon>Solanum subgen. Lycopersicon</taxon>
    </lineage>
</organism>
<keyword evidence="3" id="KW-0963">Cytoplasm</keyword>
<sequence length="705" mass="78053">MESSEGFLTEQQREMLDIAPVNVEVLSSSPKSPTLKSPGAKSSSILLSDLHVKASGSGAGIAVRHVRRTHSGKHIRVKKDGAGGKGTWEKLLDTDVESHLDRNDPNYDSGEEPYELVGTAVSDPLDDYKKSVVSIIEEYFSSADVELAASDLKELGSTDYHPYIIKRLVSMAMDRHDKEKEMTSVLLSSLYADVINPTQIRQGFYMLVESADDLAVDIPDTVDILALFIARAVVDDILPPAFIARVGKMVPESSKGFQVLQTAEKRYLSAPHHAELVERRWGASTQFTVEEVKKRIADLLREYVESGDIAEACRCIRQLELPFFYHEVVKRALVLAMEIQSAEPLILKLLKEAAEEGLISSSQMVKGFSRMAESIDDLSLDIPSAKMSFQSIVPRAISEGWLDASSLIATGENGQANGPDDEKLKQYKKQIVSIIHEYFLSDDIPELIQSLEDLGQPEFNPIFLKKLITLAMDRKNKEKEMASVLLSALHIEIFSTEDIVNGFVMLVESSEDTALDILDASNELALFLARSVIDDVLAPLNLEEILNKLPPNCISGAETIRTAQSLRSARHAGERILRCWGGGTGWAVEDAKDKIQKLLEEFESSGVLSEACHCIRELGMPFFNHEVVKKALVMAMEKKNDRMLDLLQACFSEGLITINQMTKGFGRINDGLEDLALDIPNAKDKFTFSPLIEKEAVPIEERSAA</sequence>
<dbReference type="OMA" id="ACECIRD"/>
<evidence type="ECO:0000256" key="5">
    <source>
        <dbReference type="ARBA" id="ARBA00022845"/>
    </source>
</evidence>
<protein>
    <recommendedName>
        <fullName evidence="7">MI domain-containing protein</fullName>
    </recommendedName>
</protein>
<evidence type="ECO:0000256" key="4">
    <source>
        <dbReference type="ARBA" id="ARBA00022737"/>
    </source>
</evidence>
<reference evidence="8" key="2">
    <citation type="submission" date="2019-01" db="UniProtKB">
        <authorList>
            <consortium name="EnsemblPlants"/>
        </authorList>
    </citation>
    <scope>IDENTIFICATION</scope>
    <source>
        <strain evidence="8">cv. Heinz 1706</strain>
    </source>
</reference>
<evidence type="ECO:0000313" key="8">
    <source>
        <dbReference type="EnsemblPlants" id="Solyc03g111630.3.1"/>
    </source>
</evidence>
<dbReference type="STRING" id="4081.A0A3Q7FNY2"/>
<dbReference type="Pfam" id="PF02847">
    <property type="entry name" value="MA3"/>
    <property type="match status" value="4"/>
</dbReference>
<dbReference type="PANTHER" id="PTHR12626:SF0">
    <property type="entry name" value="PROGRAMMED CELL DEATH PROTEIN 4"/>
    <property type="match status" value="1"/>
</dbReference>
<dbReference type="PANTHER" id="PTHR12626">
    <property type="entry name" value="PROGRAMMED CELL DEATH 4"/>
    <property type="match status" value="1"/>
</dbReference>
<dbReference type="PROSITE" id="PS51366">
    <property type="entry name" value="MI"/>
    <property type="match status" value="4"/>
</dbReference>
<dbReference type="EnsemblPlants" id="Solyc03g111630.3.1">
    <property type="protein sequence ID" value="Solyc03g111630.3.1"/>
    <property type="gene ID" value="Solyc03g111630.3"/>
</dbReference>
<dbReference type="Gramene" id="Solyc03g111630.3.1">
    <property type="protein sequence ID" value="Solyc03g111630.3.1"/>
    <property type="gene ID" value="Solyc03g111630.3"/>
</dbReference>
<dbReference type="InParanoid" id="A0A3Q7FNY2"/>
<comment type="similarity">
    <text evidence="2">Belongs to the PDCD4 family.</text>
</comment>
<dbReference type="SMART" id="SM00544">
    <property type="entry name" value="MA3"/>
    <property type="match status" value="4"/>
</dbReference>